<evidence type="ECO:0000256" key="1">
    <source>
        <dbReference type="ARBA" id="ARBA00004141"/>
    </source>
</evidence>
<keyword evidence="8" id="KW-1185">Reference proteome</keyword>
<dbReference type="PANTHER" id="PTHR23502:SF60">
    <property type="entry name" value="MAJOR FACILITATOR SUPERFAMILY (MFS) PROFILE DOMAIN-CONTAINING PROTEIN-RELATED"/>
    <property type="match status" value="1"/>
</dbReference>
<gene>
    <name evidence="7" type="ORF">PAC_05721</name>
</gene>
<feature type="domain" description="Major facilitator superfamily (MFS) profile" evidence="6">
    <location>
        <begin position="27"/>
        <end position="457"/>
    </location>
</feature>
<accession>A0A1L7WSU4</accession>
<dbReference type="OrthoDB" id="6770063at2759"/>
<proteinExistence type="predicted"/>
<protein>
    <submittedName>
        <fullName evidence="7">Related to multidrug resistant protein</fullName>
    </submittedName>
</protein>
<dbReference type="STRING" id="576137.A0A1L7WSU4"/>
<feature type="transmembrane region" description="Helical" evidence="5">
    <location>
        <begin position="29"/>
        <end position="49"/>
    </location>
</feature>
<dbReference type="GO" id="GO:0016020">
    <property type="term" value="C:membrane"/>
    <property type="evidence" value="ECO:0007669"/>
    <property type="project" value="UniProtKB-SubCell"/>
</dbReference>
<name>A0A1L7WSU4_9HELO</name>
<comment type="subcellular location">
    <subcellularLocation>
        <location evidence="1">Membrane</location>
        <topology evidence="1">Multi-pass membrane protein</topology>
    </subcellularLocation>
</comment>
<feature type="transmembrane region" description="Helical" evidence="5">
    <location>
        <begin position="295"/>
        <end position="315"/>
    </location>
</feature>
<evidence type="ECO:0000259" key="6">
    <source>
        <dbReference type="PROSITE" id="PS50850"/>
    </source>
</evidence>
<dbReference type="AlphaFoldDB" id="A0A1L7WSU4"/>
<dbReference type="InterPro" id="IPR036259">
    <property type="entry name" value="MFS_trans_sf"/>
</dbReference>
<keyword evidence="2 5" id="KW-0812">Transmembrane</keyword>
<keyword evidence="3 5" id="KW-1133">Transmembrane helix</keyword>
<dbReference type="PANTHER" id="PTHR23502">
    <property type="entry name" value="MAJOR FACILITATOR SUPERFAMILY"/>
    <property type="match status" value="1"/>
</dbReference>
<evidence type="ECO:0000256" key="5">
    <source>
        <dbReference type="SAM" id="Phobius"/>
    </source>
</evidence>
<dbReference type="GO" id="GO:0022857">
    <property type="term" value="F:transmembrane transporter activity"/>
    <property type="evidence" value="ECO:0007669"/>
    <property type="project" value="InterPro"/>
</dbReference>
<dbReference type="PROSITE" id="PS50850">
    <property type="entry name" value="MFS"/>
    <property type="match status" value="1"/>
</dbReference>
<reference evidence="7 8" key="1">
    <citation type="submission" date="2016-03" db="EMBL/GenBank/DDBJ databases">
        <authorList>
            <person name="Ploux O."/>
        </authorList>
    </citation>
    <scope>NUCLEOTIDE SEQUENCE [LARGE SCALE GENOMIC DNA]</scope>
    <source>
        <strain evidence="7 8">UAMH 11012</strain>
    </source>
</reference>
<feature type="transmembrane region" description="Helical" evidence="5">
    <location>
        <begin position="149"/>
        <end position="169"/>
    </location>
</feature>
<feature type="transmembrane region" description="Helical" evidence="5">
    <location>
        <begin position="256"/>
        <end position="283"/>
    </location>
</feature>
<dbReference type="EMBL" id="FJOG01000007">
    <property type="protein sequence ID" value="CZR55833.1"/>
    <property type="molecule type" value="Genomic_DNA"/>
</dbReference>
<organism evidence="7 8">
    <name type="scientific">Phialocephala subalpina</name>
    <dbReference type="NCBI Taxonomy" id="576137"/>
    <lineage>
        <taxon>Eukaryota</taxon>
        <taxon>Fungi</taxon>
        <taxon>Dikarya</taxon>
        <taxon>Ascomycota</taxon>
        <taxon>Pezizomycotina</taxon>
        <taxon>Leotiomycetes</taxon>
        <taxon>Helotiales</taxon>
        <taxon>Mollisiaceae</taxon>
        <taxon>Phialocephala</taxon>
        <taxon>Phialocephala fortinii species complex</taxon>
    </lineage>
</organism>
<dbReference type="Gene3D" id="1.20.1250.20">
    <property type="entry name" value="MFS general substrate transporter like domains"/>
    <property type="match status" value="1"/>
</dbReference>
<dbReference type="Proteomes" id="UP000184330">
    <property type="component" value="Unassembled WGS sequence"/>
</dbReference>
<dbReference type="InterPro" id="IPR020846">
    <property type="entry name" value="MFS_dom"/>
</dbReference>
<feature type="transmembrane region" description="Helical" evidence="5">
    <location>
        <begin position="61"/>
        <end position="81"/>
    </location>
</feature>
<feature type="transmembrane region" description="Helical" evidence="5">
    <location>
        <begin position="428"/>
        <end position="450"/>
    </location>
</feature>
<evidence type="ECO:0000256" key="2">
    <source>
        <dbReference type="ARBA" id="ARBA00022692"/>
    </source>
</evidence>
<feature type="transmembrane region" description="Helical" evidence="5">
    <location>
        <begin position="368"/>
        <end position="389"/>
    </location>
</feature>
<feature type="transmembrane region" description="Helical" evidence="5">
    <location>
        <begin position="401"/>
        <end position="422"/>
    </location>
</feature>
<evidence type="ECO:0000313" key="7">
    <source>
        <dbReference type="EMBL" id="CZR55833.1"/>
    </source>
</evidence>
<feature type="transmembrane region" description="Helical" evidence="5">
    <location>
        <begin position="116"/>
        <end position="137"/>
    </location>
</feature>
<keyword evidence="4 5" id="KW-0472">Membrane</keyword>
<feature type="transmembrane region" description="Helical" evidence="5">
    <location>
        <begin position="336"/>
        <end position="356"/>
    </location>
</feature>
<evidence type="ECO:0000256" key="4">
    <source>
        <dbReference type="ARBA" id="ARBA00023136"/>
    </source>
</evidence>
<dbReference type="Pfam" id="PF07690">
    <property type="entry name" value="MFS_1"/>
    <property type="match status" value="1"/>
</dbReference>
<sequence>MILEVTWNGDADPKDPYNWPFGKRMAMTVLISAGGLVSTIGTSMMAPALPQISTDLALGASATQLALSIYLLAFVFGPFVIAPFSEMYGRKPAWLFCHSWFIFWNALCPLNKSSSILIMGRFLSGLGGSVGIALAAATTADLWRPSQRGMSLSIVTFAPFLGAAIGPTLGGSITQNIGWPWLFWTVSFFDLAILLLSLFLVHESYAPVLLSRKASSLRKATGHPYETKFERSNPTLRKKLLVSFTRPLKLMIRRPIIQFMSVLLAYNFGIYCLALATFANIFADKYHQSETARGLNYIAIALGSTIATQVGGPITDRVWAHLKRKAGGAVVPEYRVPLMIPGTILTPIGLFLYGWSAEKHLPWIVTDIGAAIFSGGVMMGSNAMYAYLIDEFAEHAASANAAARSWTNILGFAFPIFAPSLYQKFGYGWGNSLLGFIYIGMAIPAPLILWKYGARIRAVGRVQVKPVVCC</sequence>
<evidence type="ECO:0000313" key="8">
    <source>
        <dbReference type="Proteomes" id="UP000184330"/>
    </source>
</evidence>
<dbReference type="InterPro" id="IPR011701">
    <property type="entry name" value="MFS"/>
</dbReference>
<feature type="transmembrane region" description="Helical" evidence="5">
    <location>
        <begin position="181"/>
        <end position="201"/>
    </location>
</feature>
<dbReference type="SUPFAM" id="SSF103473">
    <property type="entry name" value="MFS general substrate transporter"/>
    <property type="match status" value="1"/>
</dbReference>
<evidence type="ECO:0000256" key="3">
    <source>
        <dbReference type="ARBA" id="ARBA00022989"/>
    </source>
</evidence>